<reference evidence="1" key="2">
    <citation type="submission" date="2024-06" db="EMBL/GenBank/DDBJ databases">
        <authorList>
            <person name="Petrova K.O."/>
            <person name="Toshchakov S.V."/>
            <person name="Boltjanskaja Y.V."/>
            <person name="Kevbrin V.V."/>
        </authorList>
    </citation>
    <scope>NUCLEOTIDE SEQUENCE</scope>
    <source>
        <strain evidence="1">Z-710</strain>
    </source>
</reference>
<evidence type="ECO:0000313" key="1">
    <source>
        <dbReference type="EMBL" id="XCI29247.1"/>
    </source>
</evidence>
<dbReference type="Gene3D" id="1.10.510.10">
    <property type="entry name" value="Transferase(Phosphotransferase) domain 1"/>
    <property type="match status" value="1"/>
</dbReference>
<protein>
    <recommendedName>
        <fullName evidence="2">Serine/threonine protein kinase</fullName>
    </recommendedName>
</protein>
<evidence type="ECO:0008006" key="2">
    <source>
        <dbReference type="Google" id="ProtNLM"/>
    </source>
</evidence>
<dbReference type="RefSeq" id="WP_353893795.1">
    <property type="nucleotide sequence ID" value="NZ_CP159485.1"/>
</dbReference>
<organism evidence="1">
    <name type="scientific">Proteinivorax hydrogeniformans</name>
    <dbReference type="NCBI Taxonomy" id="1826727"/>
    <lineage>
        <taxon>Bacteria</taxon>
        <taxon>Bacillati</taxon>
        <taxon>Bacillota</taxon>
        <taxon>Clostridia</taxon>
        <taxon>Eubacteriales</taxon>
        <taxon>Proteinivoracaceae</taxon>
        <taxon>Proteinivorax</taxon>
    </lineage>
</organism>
<dbReference type="SUPFAM" id="SSF56112">
    <property type="entry name" value="Protein kinase-like (PK-like)"/>
    <property type="match status" value="1"/>
</dbReference>
<gene>
    <name evidence="1" type="ORF">PRVXH_000558</name>
</gene>
<accession>A0AAU8HV51</accession>
<dbReference type="InterPro" id="IPR011009">
    <property type="entry name" value="Kinase-like_dom_sf"/>
</dbReference>
<dbReference type="EMBL" id="CP159485">
    <property type="protein sequence ID" value="XCI29247.1"/>
    <property type="molecule type" value="Genomic_DNA"/>
</dbReference>
<dbReference type="AlphaFoldDB" id="A0AAU8HV51"/>
<name>A0AAU8HV51_9FIRM</name>
<proteinExistence type="predicted"/>
<reference evidence="1" key="1">
    <citation type="journal article" date="2018" name="Antonie Van Leeuwenhoek">
        <title>Proteinivorax hydrogeniformans sp. nov., an anaerobic, haloalkaliphilic bacterium fermenting proteinaceous compounds with high hydrogen production.</title>
        <authorList>
            <person name="Boltyanskaya Y."/>
            <person name="Detkova E."/>
            <person name="Pimenov N."/>
            <person name="Kevbrin V."/>
        </authorList>
    </citation>
    <scope>NUCLEOTIDE SEQUENCE</scope>
    <source>
        <strain evidence="1">Z-710</strain>
    </source>
</reference>
<sequence>MEQDFTKIKVYPGKKKVRYENPTNLKFIGRGYTGAVFKLSNTKCVKIYVEQKKAKDEAKALRTGQDSPIMPKLYDVGSNYIVMEYIRGPSLSSYLKKTKELPNHLSKQILFCLKELDRLGFPRTNVHVRHFIIANDNKLKVIDHANVYKELSKKPTYLLRGLRKLGLLNDFMEYVKKADPKTYNDWVSY</sequence>